<sequence>MEEEWDLIDSLNSSGTFKPREHRPSLDFNRFHVMPEFKIEDEEKSISPEQNFVADQVCERSTSEQVLALGIKNQDFEFTLGDSKLMMNDTTAEGDDNNKENNELIDNNQNNESIMETIPFLSSLNNTNLLIKSFSTRESQVDKNTIWKNSSSGSSVPYMSNQPHRNSEEEEKEKEEIVADNNHNSMRQVLFPFAAPFGQFKFSSPPPTNDLTDRLKNLQSDLSTTEEEIDRPSSSRPIKQIKRSTHKTIRPTFTTHQLPSFAAPPKEKPALTTERPIVINLPPQQEQQENESVQQSAQGIADKVTNCMAFVDDGQDHLATFMYELEALTPILQWSQLRKLNLSKQNLTSLNDLSSCFPMLEILQVSHNELKILSGLPNSLIYLYASHNKLLDIDIYHLDKLQHLDVSHNRINQFENMAELKSLRSLNASHNSITSCKSFQDLPGLVILSLKGNCIRRLVNFENAHRNNQLESLDVSYNRIECLDSIESLIHLRELNADHNDLKYIQLNYPMERLCKLQLSFNRLKSFDISPFPDIRILYLDDNQIQRVIGVACVSRLDSFSLRDQGGHKIEFNLQYLRGTRKLYLSGSPYQNLNRMIDFYSLEYLEICSAGLEILPPEFGKQMPNLSTLYLSMNRLTDIRPLRKLKYLKRLVLIDNRLISINEVITVVQNLRQLHYLDLRQNPICSNIYPSVDLAFIQRTNNHDKISPYISTALDNSWTIYDAKFLENLSEHWKTRRQVYRALFMQNCPKLIELDHIEIYSNDRSEGDIVIGNFKRSQASSSHHGSQLS</sequence>
<keyword evidence="2" id="KW-0677">Repeat</keyword>
<dbReference type="SMART" id="SM00365">
    <property type="entry name" value="LRR_SD22"/>
    <property type="match status" value="8"/>
</dbReference>
<accession>A0A8H7QER1</accession>
<dbReference type="AlphaFoldDB" id="A0A8H7QER1"/>
<dbReference type="InterPro" id="IPR052574">
    <property type="entry name" value="CDIRP"/>
</dbReference>
<dbReference type="PANTHER" id="PTHR47566">
    <property type="match status" value="1"/>
</dbReference>
<feature type="region of interest" description="Disordered" evidence="3">
    <location>
        <begin position="141"/>
        <end position="174"/>
    </location>
</feature>
<dbReference type="GO" id="GO:0031028">
    <property type="term" value="P:septation initiation signaling"/>
    <property type="evidence" value="ECO:0007669"/>
    <property type="project" value="TreeGrafter"/>
</dbReference>
<evidence type="ECO:0000256" key="2">
    <source>
        <dbReference type="ARBA" id="ARBA00022737"/>
    </source>
</evidence>
<dbReference type="SUPFAM" id="SSF52058">
    <property type="entry name" value="L domain-like"/>
    <property type="match status" value="2"/>
</dbReference>
<dbReference type="InterPro" id="IPR032675">
    <property type="entry name" value="LRR_dom_sf"/>
</dbReference>
<evidence type="ECO:0000313" key="5">
    <source>
        <dbReference type="Proteomes" id="UP000650833"/>
    </source>
</evidence>
<dbReference type="InterPro" id="IPR001611">
    <property type="entry name" value="Leu-rich_rpt"/>
</dbReference>
<dbReference type="Proteomes" id="UP000650833">
    <property type="component" value="Unassembled WGS sequence"/>
</dbReference>
<dbReference type="SMART" id="SM00369">
    <property type="entry name" value="LRR_TYP"/>
    <property type="match status" value="5"/>
</dbReference>
<gene>
    <name evidence="4" type="ORF">INT46_007948</name>
</gene>
<dbReference type="PROSITE" id="PS51450">
    <property type="entry name" value="LRR"/>
    <property type="match status" value="5"/>
</dbReference>
<evidence type="ECO:0008006" key="6">
    <source>
        <dbReference type="Google" id="ProtNLM"/>
    </source>
</evidence>
<proteinExistence type="predicted"/>
<keyword evidence="1" id="KW-0433">Leucine-rich repeat</keyword>
<organism evidence="4 5">
    <name type="scientific">Mucor plumbeus</name>
    <dbReference type="NCBI Taxonomy" id="97098"/>
    <lineage>
        <taxon>Eukaryota</taxon>
        <taxon>Fungi</taxon>
        <taxon>Fungi incertae sedis</taxon>
        <taxon>Mucoromycota</taxon>
        <taxon>Mucoromycotina</taxon>
        <taxon>Mucoromycetes</taxon>
        <taxon>Mucorales</taxon>
        <taxon>Mucorineae</taxon>
        <taxon>Mucoraceae</taxon>
        <taxon>Mucor</taxon>
    </lineage>
</organism>
<dbReference type="EMBL" id="JAEPRC010000860">
    <property type="protein sequence ID" value="KAG2191133.1"/>
    <property type="molecule type" value="Genomic_DNA"/>
</dbReference>
<evidence type="ECO:0000313" key="4">
    <source>
        <dbReference type="EMBL" id="KAG2191133.1"/>
    </source>
</evidence>
<dbReference type="GO" id="GO:0035591">
    <property type="term" value="F:signaling adaptor activity"/>
    <property type="evidence" value="ECO:0007669"/>
    <property type="project" value="TreeGrafter"/>
</dbReference>
<feature type="region of interest" description="Disordered" evidence="3">
    <location>
        <begin position="222"/>
        <end position="241"/>
    </location>
</feature>
<dbReference type="OrthoDB" id="7451790at2759"/>
<name>A0A8H7QER1_9FUNG</name>
<dbReference type="InterPro" id="IPR003591">
    <property type="entry name" value="Leu-rich_rpt_typical-subtyp"/>
</dbReference>
<dbReference type="GO" id="GO:1902412">
    <property type="term" value="P:regulation of mitotic cytokinesis"/>
    <property type="evidence" value="ECO:0007669"/>
    <property type="project" value="TreeGrafter"/>
</dbReference>
<dbReference type="GO" id="GO:0061499">
    <property type="term" value="C:outer plaque of mitotic spindle pole body"/>
    <property type="evidence" value="ECO:0007669"/>
    <property type="project" value="TreeGrafter"/>
</dbReference>
<dbReference type="Gene3D" id="3.80.10.10">
    <property type="entry name" value="Ribonuclease Inhibitor"/>
    <property type="match status" value="3"/>
</dbReference>
<dbReference type="PANTHER" id="PTHR47566:SF1">
    <property type="entry name" value="PROTEIN NUD1"/>
    <property type="match status" value="1"/>
</dbReference>
<comment type="caution">
    <text evidence="4">The sequence shown here is derived from an EMBL/GenBank/DDBJ whole genome shotgun (WGS) entry which is preliminary data.</text>
</comment>
<evidence type="ECO:0000256" key="1">
    <source>
        <dbReference type="ARBA" id="ARBA00022614"/>
    </source>
</evidence>
<evidence type="ECO:0000256" key="3">
    <source>
        <dbReference type="SAM" id="MobiDB-lite"/>
    </source>
</evidence>
<protein>
    <recommendedName>
        <fullName evidence="6">L domain-like protein</fullName>
    </recommendedName>
</protein>
<keyword evidence="5" id="KW-1185">Reference proteome</keyword>
<feature type="compositionally biased region" description="Polar residues" evidence="3">
    <location>
        <begin position="141"/>
        <end position="164"/>
    </location>
</feature>
<reference evidence="4" key="1">
    <citation type="submission" date="2020-12" db="EMBL/GenBank/DDBJ databases">
        <title>Metabolic potential, ecology and presence of endohyphal bacteria is reflected in genomic diversity of Mucoromycotina.</title>
        <authorList>
            <person name="Muszewska A."/>
            <person name="Okrasinska A."/>
            <person name="Steczkiewicz K."/>
            <person name="Drgas O."/>
            <person name="Orlowska M."/>
            <person name="Perlinska-Lenart U."/>
            <person name="Aleksandrzak-Piekarczyk T."/>
            <person name="Szatraj K."/>
            <person name="Zielenkiewicz U."/>
            <person name="Pilsyk S."/>
            <person name="Malc E."/>
            <person name="Mieczkowski P."/>
            <person name="Kruszewska J.S."/>
            <person name="Biernat P."/>
            <person name="Pawlowska J."/>
        </authorList>
    </citation>
    <scope>NUCLEOTIDE SEQUENCE</scope>
    <source>
        <strain evidence="4">CBS 226.32</strain>
    </source>
</reference>